<dbReference type="GO" id="GO:0016413">
    <property type="term" value="F:O-acetyltransferase activity"/>
    <property type="evidence" value="ECO:0007669"/>
    <property type="project" value="InterPro"/>
</dbReference>
<dbReference type="HOGENOM" id="CLU_2530540_0_0_1"/>
<dbReference type="STRING" id="81972.D7L4S0"/>
<organism evidence="4">
    <name type="scientific">Arabidopsis lyrata subsp. lyrata</name>
    <name type="common">Lyre-leaved rock-cress</name>
    <dbReference type="NCBI Taxonomy" id="81972"/>
    <lineage>
        <taxon>Eukaryota</taxon>
        <taxon>Viridiplantae</taxon>
        <taxon>Streptophyta</taxon>
        <taxon>Embryophyta</taxon>
        <taxon>Tracheophyta</taxon>
        <taxon>Spermatophyta</taxon>
        <taxon>Magnoliopsida</taxon>
        <taxon>eudicotyledons</taxon>
        <taxon>Gunneridae</taxon>
        <taxon>Pentapetalae</taxon>
        <taxon>rosids</taxon>
        <taxon>malvids</taxon>
        <taxon>Brassicales</taxon>
        <taxon>Brassicaceae</taxon>
        <taxon>Camelineae</taxon>
        <taxon>Arabidopsis</taxon>
    </lineage>
</organism>
<evidence type="ECO:0000259" key="2">
    <source>
        <dbReference type="Pfam" id="PF13839"/>
    </source>
</evidence>
<name>D7L4S0_ARALL</name>
<dbReference type="InterPro" id="IPR029962">
    <property type="entry name" value="TBL"/>
</dbReference>
<evidence type="ECO:0000313" key="4">
    <source>
        <dbReference type="Proteomes" id="UP000008694"/>
    </source>
</evidence>
<proteinExistence type="inferred from homology"/>
<protein>
    <recommendedName>
        <fullName evidence="2">Trichome birefringence-like C-terminal domain-containing protein</fullName>
    </recommendedName>
</protein>
<reference evidence="4" key="1">
    <citation type="journal article" date="2011" name="Nat. Genet.">
        <title>The Arabidopsis lyrata genome sequence and the basis of rapid genome size change.</title>
        <authorList>
            <person name="Hu T.T."/>
            <person name="Pattyn P."/>
            <person name="Bakker E.G."/>
            <person name="Cao J."/>
            <person name="Cheng J.-F."/>
            <person name="Clark R.M."/>
            <person name="Fahlgren N."/>
            <person name="Fawcett J.A."/>
            <person name="Grimwood J."/>
            <person name="Gundlach H."/>
            <person name="Haberer G."/>
            <person name="Hollister J.D."/>
            <person name="Ossowski S."/>
            <person name="Ottilar R.P."/>
            <person name="Salamov A.A."/>
            <person name="Schneeberger K."/>
            <person name="Spannagl M."/>
            <person name="Wang X."/>
            <person name="Yang L."/>
            <person name="Nasrallah M.E."/>
            <person name="Bergelson J."/>
            <person name="Carrington J.C."/>
            <person name="Gaut B.S."/>
            <person name="Schmutz J."/>
            <person name="Mayer K.F.X."/>
            <person name="Van de Peer Y."/>
            <person name="Grigoriev I.V."/>
            <person name="Nordborg M."/>
            <person name="Weigel D."/>
            <person name="Guo Y.-L."/>
        </authorList>
    </citation>
    <scope>NUCLEOTIDE SEQUENCE [LARGE SCALE GENOMIC DNA]</scope>
    <source>
        <strain evidence="4">cv. MN47</strain>
    </source>
</reference>
<dbReference type="Proteomes" id="UP000008694">
    <property type="component" value="Unassembled WGS sequence"/>
</dbReference>
<evidence type="ECO:0000256" key="1">
    <source>
        <dbReference type="ARBA" id="ARBA00007727"/>
    </source>
</evidence>
<dbReference type="AlphaFoldDB" id="D7L4S0"/>
<gene>
    <name evidence="3" type="ORF">ARALYDRAFT_896717</name>
</gene>
<dbReference type="PANTHER" id="PTHR32285:SF163">
    <property type="entry name" value="PROTEIN TRICHOME BIREFRINGENCE-LIKE 10"/>
    <property type="match status" value="1"/>
</dbReference>
<comment type="similarity">
    <text evidence="1">Belongs to the PC-esterase family. TBL subfamily.</text>
</comment>
<evidence type="ECO:0000313" key="3">
    <source>
        <dbReference type="EMBL" id="EFH58707.1"/>
    </source>
</evidence>
<sequence>MAAQRKDGHPSLYYHGPLGPAPLHRQDCSHWCLPGVPDTWNELFYALFMKQEAPCFRLYYWALSPSSSCFRLRKETENRLFLVS</sequence>
<keyword evidence="4" id="KW-1185">Reference proteome</keyword>
<dbReference type="EMBL" id="GL348715">
    <property type="protein sequence ID" value="EFH58707.1"/>
    <property type="molecule type" value="Genomic_DNA"/>
</dbReference>
<dbReference type="InterPro" id="IPR026057">
    <property type="entry name" value="TBL_C"/>
</dbReference>
<feature type="domain" description="Trichome birefringence-like C-terminal" evidence="2">
    <location>
        <begin position="1"/>
        <end position="46"/>
    </location>
</feature>
<accession>D7L4S0</accession>
<dbReference type="GO" id="GO:0005794">
    <property type="term" value="C:Golgi apparatus"/>
    <property type="evidence" value="ECO:0007669"/>
    <property type="project" value="TreeGrafter"/>
</dbReference>
<dbReference type="Gramene" id="scaffold_300687.1">
    <property type="protein sequence ID" value="scaffold_300687.1"/>
    <property type="gene ID" value="scaffold_300687.1"/>
</dbReference>
<dbReference type="PANTHER" id="PTHR32285">
    <property type="entry name" value="PROTEIN TRICHOME BIREFRINGENCE-LIKE 9-RELATED"/>
    <property type="match status" value="1"/>
</dbReference>
<dbReference type="Pfam" id="PF13839">
    <property type="entry name" value="PC-Esterase"/>
    <property type="match status" value="1"/>
</dbReference>